<name>A0ABQ3YL42_9ACTN</name>
<comment type="caution">
    <text evidence="4">The sequence shown here is derived from an EMBL/GenBank/DDBJ whole genome shotgun (WGS) entry which is preliminary data.</text>
</comment>
<dbReference type="Pfam" id="PF00583">
    <property type="entry name" value="Acetyltransf_1"/>
    <property type="match status" value="1"/>
</dbReference>
<keyword evidence="2" id="KW-0663">Pyridoxal phosphate</keyword>
<dbReference type="Proteomes" id="UP000609879">
    <property type="component" value="Unassembled WGS sequence"/>
</dbReference>
<gene>
    <name evidence="4" type="ORF">Ade02nite_91610</name>
</gene>
<dbReference type="InterPro" id="IPR000182">
    <property type="entry name" value="GNAT_dom"/>
</dbReference>
<dbReference type="SUPFAM" id="SSF53383">
    <property type="entry name" value="PLP-dependent transferases"/>
    <property type="match status" value="1"/>
</dbReference>
<dbReference type="PROSITE" id="PS51186">
    <property type="entry name" value="GNAT"/>
    <property type="match status" value="1"/>
</dbReference>
<dbReference type="InterPro" id="IPR015422">
    <property type="entry name" value="PyrdxlP-dep_Trfase_small"/>
</dbReference>
<sequence>MTAAEFHYYRGRVALHAILRGLGVSRGDEVIVQAYTCAAVVEPLQRLGVTPVYVDIDRATYTMDLDALAAAVTGRTRAIIVQHTFGTPVDLARVRAVAGDVPIVEDCAHITEPDERGPVGATGAAAFYSYEWGKPVIAGVGGKAVVNDERLAATMREQYRAYAPPPLRREAVMAAQFLVHSVASELGVTWRLRALYRRLSRLGLVVGSYAEDPADSPEYRWRMTRSVRWRLPRRTARARKAIARRTAVAARYRTGVTRLGFPLPPAGSPGPVPLRVPVAVADKRGLLDAATRRRLEVGDWFATAVHPLTGAALEATGYRPGACPNAEWAADHVVSFPVRADASPHDVERGIALLGAIAGTPEGDGGLRIVAGPFTDTQIRAVAEMHATEVAHGFLSSLGVPALEVLYRHVAASEHCALYLALDGGRPVGYICGSLDTSALVREFVRRRWWVAAPALLPRLLRPGRVFRAIETLRYANAESDLPHAEVINFVVRPPARGTGAAQVLFDRLMRWFESHGATAVKMVTGERQQRAHGFYRKVGAELHGHTSIHSGTASRIYLYRTAMREQNPQTTP</sequence>
<accession>A0ABQ3YL42</accession>
<dbReference type="Gene3D" id="3.40.640.10">
    <property type="entry name" value="Type I PLP-dependent aspartate aminotransferase-like (Major domain)"/>
    <property type="match status" value="1"/>
</dbReference>
<evidence type="ECO:0000259" key="3">
    <source>
        <dbReference type="PROSITE" id="PS51186"/>
    </source>
</evidence>
<dbReference type="PANTHER" id="PTHR30244:SF34">
    <property type="entry name" value="DTDP-4-AMINO-4,6-DIDEOXYGALACTOSE TRANSAMINASE"/>
    <property type="match status" value="1"/>
</dbReference>
<dbReference type="EMBL" id="BOMI01000194">
    <property type="protein sequence ID" value="GID80520.1"/>
    <property type="molecule type" value="Genomic_DNA"/>
</dbReference>
<dbReference type="InterPro" id="IPR015421">
    <property type="entry name" value="PyrdxlP-dep_Trfase_major"/>
</dbReference>
<dbReference type="Gene3D" id="3.40.630.30">
    <property type="match status" value="1"/>
</dbReference>
<feature type="domain" description="N-acetyltransferase" evidence="3">
    <location>
        <begin position="377"/>
        <end position="564"/>
    </location>
</feature>
<dbReference type="Pfam" id="PF01041">
    <property type="entry name" value="DegT_DnrJ_EryC1"/>
    <property type="match status" value="1"/>
</dbReference>
<dbReference type="RefSeq" id="WP_203777736.1">
    <property type="nucleotide sequence ID" value="NZ_BAAABO010000029.1"/>
</dbReference>
<keyword evidence="5" id="KW-1185">Reference proteome</keyword>
<dbReference type="Gene3D" id="3.90.1150.10">
    <property type="entry name" value="Aspartate Aminotransferase, domain 1"/>
    <property type="match status" value="1"/>
</dbReference>
<comment type="similarity">
    <text evidence="2">Belongs to the DegT/DnrJ/EryC1 family.</text>
</comment>
<dbReference type="InterPro" id="IPR015424">
    <property type="entry name" value="PyrdxlP-dep_Trfase"/>
</dbReference>
<proteinExistence type="inferred from homology"/>
<evidence type="ECO:0000256" key="1">
    <source>
        <dbReference type="ARBA" id="ARBA00001933"/>
    </source>
</evidence>
<reference evidence="4 5" key="1">
    <citation type="submission" date="2021-01" db="EMBL/GenBank/DDBJ databases">
        <title>Whole genome shotgun sequence of Actinoplanes deccanensis NBRC 13994.</title>
        <authorList>
            <person name="Komaki H."/>
            <person name="Tamura T."/>
        </authorList>
    </citation>
    <scope>NUCLEOTIDE SEQUENCE [LARGE SCALE GENOMIC DNA]</scope>
    <source>
        <strain evidence="4 5">NBRC 13994</strain>
    </source>
</reference>
<evidence type="ECO:0000313" key="5">
    <source>
        <dbReference type="Proteomes" id="UP000609879"/>
    </source>
</evidence>
<protein>
    <recommendedName>
        <fullName evidence="3">N-acetyltransferase domain-containing protein</fullName>
    </recommendedName>
</protein>
<dbReference type="PANTHER" id="PTHR30244">
    <property type="entry name" value="TRANSAMINASE"/>
    <property type="match status" value="1"/>
</dbReference>
<dbReference type="SUPFAM" id="SSF55729">
    <property type="entry name" value="Acyl-CoA N-acyltransferases (Nat)"/>
    <property type="match status" value="1"/>
</dbReference>
<dbReference type="InterPro" id="IPR016181">
    <property type="entry name" value="Acyl_CoA_acyltransferase"/>
</dbReference>
<organism evidence="4 5">
    <name type="scientific">Paractinoplanes deccanensis</name>
    <dbReference type="NCBI Taxonomy" id="113561"/>
    <lineage>
        <taxon>Bacteria</taxon>
        <taxon>Bacillati</taxon>
        <taxon>Actinomycetota</taxon>
        <taxon>Actinomycetes</taxon>
        <taxon>Micromonosporales</taxon>
        <taxon>Micromonosporaceae</taxon>
        <taxon>Paractinoplanes</taxon>
    </lineage>
</organism>
<evidence type="ECO:0000256" key="2">
    <source>
        <dbReference type="RuleBase" id="RU004508"/>
    </source>
</evidence>
<comment type="cofactor">
    <cofactor evidence="1">
        <name>pyridoxal 5'-phosphate</name>
        <dbReference type="ChEBI" id="CHEBI:597326"/>
    </cofactor>
</comment>
<dbReference type="InterPro" id="IPR000653">
    <property type="entry name" value="DegT/StrS_aminotransferase"/>
</dbReference>
<evidence type="ECO:0000313" key="4">
    <source>
        <dbReference type="EMBL" id="GID80520.1"/>
    </source>
</evidence>